<organism evidence="16 17">
    <name type="scientific">Rhizoclosmatium globosum</name>
    <dbReference type="NCBI Taxonomy" id="329046"/>
    <lineage>
        <taxon>Eukaryota</taxon>
        <taxon>Fungi</taxon>
        <taxon>Fungi incertae sedis</taxon>
        <taxon>Chytridiomycota</taxon>
        <taxon>Chytridiomycota incertae sedis</taxon>
        <taxon>Chytridiomycetes</taxon>
        <taxon>Chytridiales</taxon>
        <taxon>Chytriomycetaceae</taxon>
        <taxon>Rhizoclosmatium</taxon>
    </lineage>
</organism>
<dbReference type="InterPro" id="IPR008928">
    <property type="entry name" value="6-hairpin_glycosidase_sf"/>
</dbReference>
<dbReference type="OrthoDB" id="410058at2759"/>
<keyword evidence="4 12" id="KW-0378">Hydrolase</keyword>
<keyword evidence="7" id="KW-1133">Transmembrane helix</keyword>
<evidence type="ECO:0000256" key="12">
    <source>
        <dbReference type="RuleBase" id="RU368089"/>
    </source>
</evidence>
<evidence type="ECO:0000256" key="9">
    <source>
        <dbReference type="ARBA" id="ARBA00023180"/>
    </source>
</evidence>
<keyword evidence="3" id="KW-0812">Transmembrane</keyword>
<evidence type="ECO:0000256" key="6">
    <source>
        <dbReference type="ARBA" id="ARBA00022968"/>
    </source>
</evidence>
<dbReference type="Pfam" id="PF03200">
    <property type="entry name" value="Glyco_hydro_63"/>
    <property type="match status" value="1"/>
</dbReference>
<accession>A0A1Y2CNR1</accession>
<feature type="compositionally biased region" description="Acidic residues" evidence="13">
    <location>
        <begin position="326"/>
        <end position="339"/>
    </location>
</feature>
<dbReference type="Pfam" id="PF16923">
    <property type="entry name" value="Glyco_hydro_63N"/>
    <property type="match status" value="1"/>
</dbReference>
<evidence type="ECO:0000256" key="11">
    <source>
        <dbReference type="ARBA" id="ARBA00038888"/>
    </source>
</evidence>
<reference evidence="16 17" key="1">
    <citation type="submission" date="2016-07" db="EMBL/GenBank/DDBJ databases">
        <title>Pervasive Adenine N6-methylation of Active Genes in Fungi.</title>
        <authorList>
            <consortium name="DOE Joint Genome Institute"/>
            <person name="Mondo S.J."/>
            <person name="Dannebaum R.O."/>
            <person name="Kuo R.C."/>
            <person name="Labutti K."/>
            <person name="Haridas S."/>
            <person name="Kuo A."/>
            <person name="Salamov A."/>
            <person name="Ahrendt S.R."/>
            <person name="Lipzen A."/>
            <person name="Sullivan W."/>
            <person name="Andreopoulos W.B."/>
            <person name="Clum A."/>
            <person name="Lindquist E."/>
            <person name="Daum C."/>
            <person name="Ramamoorthy G.K."/>
            <person name="Gryganskyi A."/>
            <person name="Culley D."/>
            <person name="Magnuson J.K."/>
            <person name="James T.Y."/>
            <person name="O'Malley M.A."/>
            <person name="Stajich J.E."/>
            <person name="Spatafora J.W."/>
            <person name="Visel A."/>
            <person name="Grigoriev I.V."/>
        </authorList>
    </citation>
    <scope>NUCLEOTIDE SEQUENCE [LARGE SCALE GENOMIC DNA]</scope>
    <source>
        <strain evidence="16 17">JEL800</strain>
    </source>
</reference>
<dbReference type="Proteomes" id="UP000193642">
    <property type="component" value="Unassembled WGS sequence"/>
</dbReference>
<gene>
    <name evidence="16" type="ORF">BCR33DRAFT_714338</name>
</gene>
<dbReference type="SUPFAM" id="SSF48208">
    <property type="entry name" value="Six-hairpin glycosidases"/>
    <property type="match status" value="1"/>
</dbReference>
<evidence type="ECO:0000256" key="10">
    <source>
        <dbReference type="ARBA" id="ARBA00023295"/>
    </source>
</evidence>
<evidence type="ECO:0000256" key="3">
    <source>
        <dbReference type="ARBA" id="ARBA00022692"/>
    </source>
</evidence>
<dbReference type="PANTHER" id="PTHR10412:SF11">
    <property type="entry name" value="MANNOSYL-OLIGOSACCHARIDE GLUCOSIDASE"/>
    <property type="match status" value="1"/>
</dbReference>
<feature type="domain" description="Glycosyl hydrolase family 63 C-terminal" evidence="14">
    <location>
        <begin position="247"/>
        <end position="764"/>
    </location>
</feature>
<proteinExistence type="inferred from homology"/>
<evidence type="ECO:0000256" key="7">
    <source>
        <dbReference type="ARBA" id="ARBA00022989"/>
    </source>
</evidence>
<dbReference type="Gene3D" id="1.50.10.10">
    <property type="match status" value="1"/>
</dbReference>
<comment type="catalytic activity">
    <reaction evidence="12">
        <text>N(4)-(alpha-D-Glc-(1-&gt;2)-alpha-D-Glc-(1-&gt;3)-alpha-D-Glc-(1-&gt;3)-alpha-D-Man-(1-&gt;2)-alpha-D-Man-(1-&gt;2)-alpha-D-Man-(1-&gt;3)-[alpha-D-Man-(1-&gt;2)-alpha-D-Man-(1-&gt;3)-[alpha-D-Man-(1-&gt;2)-alpha-D-Man-(1-&gt;6)]-alpha-D-Man-(1-&gt;6)]-beta-D-Man-(1-&gt;4)-beta-D-GlcNAc-(1-&gt;4)-beta-D-GlcNAc)-L-asparaginyl-[protein] + H2O = N(4)-(alpha-D-Glc-(1-&gt;3)-alpha-D-Glc-(1-&gt;3)-alpha-D-Man-(1-&gt;2)-alpha-D-Man-(1-&gt;2)-alpha-D-Man-(1-&gt;3)-[alpha-D-Man-(1-&gt;2)-alpha-D-Man-(1-&gt;3)-[alpha-D-Man-(1-&gt;2)-alpha-D-Man-(1-&gt;6)]-alpha-D-Man-(1-&gt;6)]-beta-D-Man-(1-&gt;4)-beta-D-GlcNAc-(1-&gt;4)-beta-D-GlcNAc)-L-asparaginyl-[protein] + beta-D-glucose</text>
        <dbReference type="Rhea" id="RHEA:55988"/>
        <dbReference type="Rhea" id="RHEA-COMP:12806"/>
        <dbReference type="Rhea" id="RHEA-COMP:14355"/>
        <dbReference type="ChEBI" id="CHEBI:15377"/>
        <dbReference type="ChEBI" id="CHEBI:15903"/>
        <dbReference type="ChEBI" id="CHEBI:59082"/>
        <dbReference type="ChEBI" id="CHEBI:132537"/>
        <dbReference type="EC" id="3.2.1.106"/>
    </reaction>
</comment>
<dbReference type="PANTHER" id="PTHR10412">
    <property type="entry name" value="MANNOSYL-OLIGOSACCHARIDE GLUCOSIDASE"/>
    <property type="match status" value="1"/>
</dbReference>
<keyword evidence="10 12" id="KW-0326">Glycosidase</keyword>
<comment type="similarity">
    <text evidence="2 12">Belongs to the glycosyl hydrolase 63 family.</text>
</comment>
<dbReference type="GO" id="GO:0009311">
    <property type="term" value="P:oligosaccharide metabolic process"/>
    <property type="evidence" value="ECO:0007669"/>
    <property type="project" value="UniProtKB-UniRule"/>
</dbReference>
<protein>
    <recommendedName>
        <fullName evidence="11 12">Mannosyl-oligosaccharide glucosidase</fullName>
        <ecNumber evidence="11 12">3.2.1.106</ecNumber>
    </recommendedName>
</protein>
<dbReference type="GO" id="GO:0006487">
    <property type="term" value="P:protein N-linked glycosylation"/>
    <property type="evidence" value="ECO:0007669"/>
    <property type="project" value="UniProtKB-UniRule"/>
</dbReference>
<dbReference type="EMBL" id="MCGO01000011">
    <property type="protein sequence ID" value="ORY48586.1"/>
    <property type="molecule type" value="Genomic_DNA"/>
</dbReference>
<evidence type="ECO:0000256" key="5">
    <source>
        <dbReference type="ARBA" id="ARBA00022824"/>
    </source>
</evidence>
<dbReference type="Gene3D" id="2.70.98.110">
    <property type="entry name" value="Glycosyl hydrolase family 63, N-terminal domain"/>
    <property type="match status" value="1"/>
</dbReference>
<sequence length="766" mass="86734">MSLTTPALNSIRHTCEQGDELEAYAWLEHDGRNYGSQTIKDGKSNVEIKTDFVKVPGGQYGGEWAVRISGTPIDASKDTAIALYFYTALTGEGSLELLDAKSAKRGLNQVQLNGNVPSLGDFSFVIHDDPNNSEPESTKKEYRKFADLSKTQYAAFNTPPGSTWKVKDILQERLLKDAQALVNQHRVNMPQPPHTFALQNKGEAEGTIFVFQKMLKAPFQFDVAFVSKSAHPEKESLVKKDASHLIGDELTEKLALQKTTFHDRFEKTFKLKAKGFTPEQVRFGEMMLSNMLGGIGYFHGTNIVDRSLEGWEESEPVDFLSGDSSSSDEDDYFGGDDDEVRVKKPAPNPQIEGPSSLFSAVPSRPFFPRGFLWDEGFHQLLIGAWDNDLSLDVISSWSSKIDENGWVAREQILGDESASKVPAEFQIQYSHFANPPTLLMSLLKFIERSKAENFDIKNTNSQKVLSTEDTSVLTRMHLDNPDLAKEYLRKVYPKFRKQYFWFRKTQWGDNEGYGRDGKSPEAYRWRGRSDFHTLTSGLDDYPRANPPDASEIHVDLLSWVGSMAKALRAIAKEIGEEADIKKFDKHLKNVQIGLDAFHWNERAKAYCDAVSDGVGQSSHVVHLGYLNLFPYVLGIIPGDSKRIENFLDLISDPNKLWTDFGLSSLSKSDKYFGTGENYWRGPIWMNIQYLVVRRLYELKNSKSPYAARAGEIYVSLRENIINNVYKEYERTGFVWEQYSPIDGKGQRSHPFTGWTSLVLLMMAEVY</sequence>
<dbReference type="GO" id="GO:0005789">
    <property type="term" value="C:endoplasmic reticulum membrane"/>
    <property type="evidence" value="ECO:0007669"/>
    <property type="project" value="UniProtKB-SubCell"/>
</dbReference>
<keyword evidence="5 12" id="KW-0256">Endoplasmic reticulum</keyword>
<evidence type="ECO:0000259" key="14">
    <source>
        <dbReference type="Pfam" id="PF03200"/>
    </source>
</evidence>
<feature type="region of interest" description="Disordered" evidence="13">
    <location>
        <begin position="317"/>
        <end position="339"/>
    </location>
</feature>
<evidence type="ECO:0000256" key="1">
    <source>
        <dbReference type="ARBA" id="ARBA00004648"/>
    </source>
</evidence>
<comment type="function">
    <text evidence="12">Cleaves the distal alpha 1,2-linked glucose residue from the Glc(3)Man(9)GlcNAc(2) oligosaccharide precursor.</text>
</comment>
<dbReference type="InterPro" id="IPR031631">
    <property type="entry name" value="Glyco_hydro_63N"/>
</dbReference>
<name>A0A1Y2CNR1_9FUNG</name>
<keyword evidence="17" id="KW-1185">Reference proteome</keyword>
<keyword evidence="6" id="KW-0735">Signal-anchor</keyword>
<evidence type="ECO:0000256" key="13">
    <source>
        <dbReference type="SAM" id="MobiDB-lite"/>
    </source>
</evidence>
<evidence type="ECO:0000256" key="8">
    <source>
        <dbReference type="ARBA" id="ARBA00023136"/>
    </source>
</evidence>
<dbReference type="AlphaFoldDB" id="A0A1Y2CNR1"/>
<evidence type="ECO:0000313" key="17">
    <source>
        <dbReference type="Proteomes" id="UP000193642"/>
    </source>
</evidence>
<keyword evidence="8" id="KW-0472">Membrane</keyword>
<evidence type="ECO:0000256" key="2">
    <source>
        <dbReference type="ARBA" id="ARBA00010833"/>
    </source>
</evidence>
<comment type="caution">
    <text evidence="16">The sequence shown here is derived from an EMBL/GenBank/DDBJ whole genome shotgun (WGS) entry which is preliminary data.</text>
</comment>
<dbReference type="EC" id="3.2.1.106" evidence="11 12"/>
<evidence type="ECO:0000256" key="4">
    <source>
        <dbReference type="ARBA" id="ARBA00022801"/>
    </source>
</evidence>
<dbReference type="InterPro" id="IPR038518">
    <property type="entry name" value="Glyco_hydro_63N_sf"/>
</dbReference>
<evidence type="ECO:0000313" key="16">
    <source>
        <dbReference type="EMBL" id="ORY48586.1"/>
    </source>
</evidence>
<dbReference type="InterPro" id="IPR031335">
    <property type="entry name" value="Glyco_hydro_63_C"/>
</dbReference>
<comment type="subcellular location">
    <subcellularLocation>
        <location evidence="1 12">Endoplasmic reticulum membrane</location>
        <topology evidence="1 12">Single-pass type II membrane protein</topology>
    </subcellularLocation>
</comment>
<dbReference type="GO" id="GO:0004573">
    <property type="term" value="F:Glc3Man9GlcNAc2 oligosaccharide glucosidase activity"/>
    <property type="evidence" value="ECO:0007669"/>
    <property type="project" value="UniProtKB-UniRule"/>
</dbReference>
<keyword evidence="9" id="KW-0325">Glycoprotein</keyword>
<dbReference type="InterPro" id="IPR004888">
    <property type="entry name" value="Glycoside_hydrolase_63"/>
</dbReference>
<feature type="domain" description="Glycosyl hydrolase family 63 N-terminal" evidence="15">
    <location>
        <begin position="8"/>
        <end position="194"/>
    </location>
</feature>
<dbReference type="STRING" id="329046.A0A1Y2CNR1"/>
<dbReference type="InterPro" id="IPR012341">
    <property type="entry name" value="6hp_glycosidase-like_sf"/>
</dbReference>
<evidence type="ECO:0000259" key="15">
    <source>
        <dbReference type="Pfam" id="PF16923"/>
    </source>
</evidence>